<feature type="transmembrane region" description="Helical" evidence="1">
    <location>
        <begin position="43"/>
        <end position="63"/>
    </location>
</feature>
<keyword evidence="1" id="KW-0472">Membrane</keyword>
<keyword evidence="1" id="KW-1133">Transmembrane helix</keyword>
<name>G5JFX8_9STAP</name>
<dbReference type="Proteomes" id="UP000005413">
    <property type="component" value="Unassembled WGS sequence"/>
</dbReference>
<organism evidence="2 3">
    <name type="scientific">Staphylococcus simiae CCM 7213 = CCUG 51256</name>
    <dbReference type="NCBI Taxonomy" id="911238"/>
    <lineage>
        <taxon>Bacteria</taxon>
        <taxon>Bacillati</taxon>
        <taxon>Bacillota</taxon>
        <taxon>Bacilli</taxon>
        <taxon>Bacillales</taxon>
        <taxon>Staphylococcaceae</taxon>
        <taxon>Staphylococcus</taxon>
    </lineage>
</organism>
<gene>
    <name evidence="2" type="ORF">SS7213T_01711</name>
</gene>
<evidence type="ECO:0000313" key="2">
    <source>
        <dbReference type="EMBL" id="EHJ08926.1"/>
    </source>
</evidence>
<sequence length="64" mass="7168">MVLLLSIILIVSLGETLYLLLKIRNLRKSNASDKEYEKMISNYTPLGIATLVISIVILAIAFIF</sequence>
<proteinExistence type="predicted"/>
<dbReference type="PATRIC" id="fig|911238.3.peg.319"/>
<protein>
    <submittedName>
        <fullName evidence="2">Uncharacterized protein</fullName>
    </submittedName>
</protein>
<keyword evidence="1" id="KW-0812">Transmembrane</keyword>
<evidence type="ECO:0000313" key="3">
    <source>
        <dbReference type="Proteomes" id="UP000005413"/>
    </source>
</evidence>
<keyword evidence="3" id="KW-1185">Reference proteome</keyword>
<accession>G5JFX8</accession>
<dbReference type="EMBL" id="AEUN01000031">
    <property type="protein sequence ID" value="EHJ08926.1"/>
    <property type="molecule type" value="Genomic_DNA"/>
</dbReference>
<reference evidence="2 3" key="1">
    <citation type="journal article" date="2012" name="BMC Genomics">
        <title>Comparative genomic analysis of the genus Staphylococcus including Staphylococcus aureus and its newly described sister species Staphylococcus simiae.</title>
        <authorList>
            <person name="Suzuki H."/>
            <person name="Lefebure T."/>
            <person name="Pavinski Bitar P."/>
            <person name="Stanhope M.J."/>
        </authorList>
    </citation>
    <scope>NUCLEOTIDE SEQUENCE [LARGE SCALE GENOMIC DNA]</scope>
    <source>
        <strain evidence="2 3">CCM 7213</strain>
    </source>
</reference>
<evidence type="ECO:0000256" key="1">
    <source>
        <dbReference type="SAM" id="Phobius"/>
    </source>
</evidence>
<dbReference type="AlphaFoldDB" id="G5JFX8"/>
<comment type="caution">
    <text evidence="2">The sequence shown here is derived from an EMBL/GenBank/DDBJ whole genome shotgun (WGS) entry which is preliminary data.</text>
</comment>